<evidence type="ECO:0000313" key="2">
    <source>
        <dbReference type="EMBL" id="KAF2154181.1"/>
    </source>
</evidence>
<dbReference type="AlphaFoldDB" id="A0A9P4MNY5"/>
<accession>A0A9P4MNY5</accession>
<evidence type="ECO:0000256" key="1">
    <source>
        <dbReference type="SAM" id="SignalP"/>
    </source>
</evidence>
<evidence type="ECO:0000313" key="3">
    <source>
        <dbReference type="Proteomes" id="UP000799439"/>
    </source>
</evidence>
<organism evidence="2 3">
    <name type="scientific">Myriangium duriaei CBS 260.36</name>
    <dbReference type="NCBI Taxonomy" id="1168546"/>
    <lineage>
        <taxon>Eukaryota</taxon>
        <taxon>Fungi</taxon>
        <taxon>Dikarya</taxon>
        <taxon>Ascomycota</taxon>
        <taxon>Pezizomycotina</taxon>
        <taxon>Dothideomycetes</taxon>
        <taxon>Dothideomycetidae</taxon>
        <taxon>Myriangiales</taxon>
        <taxon>Myriangiaceae</taxon>
        <taxon>Myriangium</taxon>
    </lineage>
</organism>
<keyword evidence="3" id="KW-1185">Reference proteome</keyword>
<feature type="signal peptide" evidence="1">
    <location>
        <begin position="1"/>
        <end position="17"/>
    </location>
</feature>
<dbReference type="InterPro" id="IPR006771">
    <property type="entry name" value="CetA-like"/>
</dbReference>
<dbReference type="Pfam" id="PF04681">
    <property type="entry name" value="Bys1"/>
    <property type="match status" value="1"/>
</dbReference>
<comment type="caution">
    <text evidence="2">The sequence shown here is derived from an EMBL/GenBank/DDBJ whole genome shotgun (WGS) entry which is preliminary data.</text>
</comment>
<keyword evidence="1" id="KW-0732">Signal</keyword>
<sequence>MQITLAVLSALAATAFAGTANVVNRCNQPAYLTITRSDQTTQTYTLAAGQGQYHEVIKGQGNSYGVTLDPNYYSPNTPKLIWGVSDVPPTLYYSVNTVDGNPFANLGFSLVTSDSTCSGVNSPDARTRTCGDGAQLTLNLC</sequence>
<dbReference type="EMBL" id="ML996084">
    <property type="protein sequence ID" value="KAF2154181.1"/>
    <property type="molecule type" value="Genomic_DNA"/>
</dbReference>
<name>A0A9P4MNY5_9PEZI</name>
<gene>
    <name evidence="2" type="ORF">K461DRAFT_277283</name>
</gene>
<proteinExistence type="predicted"/>
<protein>
    <submittedName>
        <fullName evidence="2">Uncharacterized protein</fullName>
    </submittedName>
</protein>
<feature type="chain" id="PRO_5040196778" evidence="1">
    <location>
        <begin position="18"/>
        <end position="141"/>
    </location>
</feature>
<reference evidence="2" key="1">
    <citation type="journal article" date="2020" name="Stud. Mycol.">
        <title>101 Dothideomycetes genomes: a test case for predicting lifestyles and emergence of pathogens.</title>
        <authorList>
            <person name="Haridas S."/>
            <person name="Albert R."/>
            <person name="Binder M."/>
            <person name="Bloem J."/>
            <person name="Labutti K."/>
            <person name="Salamov A."/>
            <person name="Andreopoulos B."/>
            <person name="Baker S."/>
            <person name="Barry K."/>
            <person name="Bills G."/>
            <person name="Bluhm B."/>
            <person name="Cannon C."/>
            <person name="Castanera R."/>
            <person name="Culley D."/>
            <person name="Daum C."/>
            <person name="Ezra D."/>
            <person name="Gonzalez J."/>
            <person name="Henrissat B."/>
            <person name="Kuo A."/>
            <person name="Liang C."/>
            <person name="Lipzen A."/>
            <person name="Lutzoni F."/>
            <person name="Magnuson J."/>
            <person name="Mondo S."/>
            <person name="Nolan M."/>
            <person name="Ohm R."/>
            <person name="Pangilinan J."/>
            <person name="Park H.-J."/>
            <person name="Ramirez L."/>
            <person name="Alfaro M."/>
            <person name="Sun H."/>
            <person name="Tritt A."/>
            <person name="Yoshinaga Y."/>
            <person name="Zwiers L.-H."/>
            <person name="Turgeon B."/>
            <person name="Goodwin S."/>
            <person name="Spatafora J."/>
            <person name="Crous P."/>
            <person name="Grigoriev I."/>
        </authorList>
    </citation>
    <scope>NUCLEOTIDE SEQUENCE</scope>
    <source>
        <strain evidence="2">CBS 260.36</strain>
    </source>
</reference>
<dbReference type="Proteomes" id="UP000799439">
    <property type="component" value="Unassembled WGS sequence"/>
</dbReference>
<dbReference type="OrthoDB" id="3682664at2759"/>